<feature type="non-terminal residue" evidence="1">
    <location>
        <position position="239"/>
    </location>
</feature>
<sequence length="239" mass="27867">RRVTNPQTRRDILVRTALQYDKNHPVYKLAKKMFERGPMKEVFTSVMVENALIDQYNTLVDNFIGKKGSDYKIELGDSQATIEDKCKEAYKQGVFYYPLVHALGTVIEDEESALDEKETSTARVRKYYKRHPERVRRYLKKTQDDRVIRNRDRQRAIRKYGKAKMKNHDVHHPKGVNGGKWVLAKKDHGRDKKKTNEIFIMEGGAAGHMMHPYEDVDLTFDDYKEIVDQGLLGSMGDEK</sequence>
<proteinExistence type="predicted"/>
<dbReference type="EMBL" id="UINC01210912">
    <property type="protein sequence ID" value="SVE34583.1"/>
    <property type="molecule type" value="Genomic_DNA"/>
</dbReference>
<feature type="non-terminal residue" evidence="1">
    <location>
        <position position="1"/>
    </location>
</feature>
<evidence type="ECO:0000313" key="1">
    <source>
        <dbReference type="EMBL" id="SVE34583.1"/>
    </source>
</evidence>
<reference evidence="1" key="1">
    <citation type="submission" date="2018-05" db="EMBL/GenBank/DDBJ databases">
        <authorList>
            <person name="Lanie J.A."/>
            <person name="Ng W.-L."/>
            <person name="Kazmierczak K.M."/>
            <person name="Andrzejewski T.M."/>
            <person name="Davidsen T.M."/>
            <person name="Wayne K.J."/>
            <person name="Tettelin H."/>
            <person name="Glass J.I."/>
            <person name="Rusch D."/>
            <person name="Podicherti R."/>
            <person name="Tsui H.-C.T."/>
            <person name="Winkler M.E."/>
        </authorList>
    </citation>
    <scope>NUCLEOTIDE SEQUENCE</scope>
</reference>
<gene>
    <name evidence="1" type="ORF">METZ01_LOCUS487437</name>
</gene>
<dbReference type="AlphaFoldDB" id="A0A383CRA8"/>
<protein>
    <submittedName>
        <fullName evidence="1">Uncharacterized protein</fullName>
    </submittedName>
</protein>
<organism evidence="1">
    <name type="scientific">marine metagenome</name>
    <dbReference type="NCBI Taxonomy" id="408172"/>
    <lineage>
        <taxon>unclassified sequences</taxon>
        <taxon>metagenomes</taxon>
        <taxon>ecological metagenomes</taxon>
    </lineage>
</organism>
<name>A0A383CRA8_9ZZZZ</name>
<accession>A0A383CRA8</accession>